<evidence type="ECO:0000256" key="5">
    <source>
        <dbReference type="ARBA" id="ARBA00023077"/>
    </source>
</evidence>
<dbReference type="EMBL" id="BAQC01000013">
    <property type="protein sequence ID" value="GBR51389.1"/>
    <property type="molecule type" value="Genomic_DNA"/>
</dbReference>
<keyword evidence="13" id="KW-1185">Reference proteome</keyword>
<evidence type="ECO:0000256" key="7">
    <source>
        <dbReference type="ARBA" id="ARBA00023237"/>
    </source>
</evidence>
<keyword evidence="12" id="KW-0675">Receptor</keyword>
<reference evidence="12 13" key="1">
    <citation type="submission" date="2013-04" db="EMBL/GenBank/DDBJ databases">
        <title>The genome sequencing project of 58 acetic acid bacteria.</title>
        <authorList>
            <person name="Okamoto-Kainuma A."/>
            <person name="Ishikawa M."/>
            <person name="Umino S."/>
            <person name="Koizumi Y."/>
            <person name="Shiwa Y."/>
            <person name="Yoshikawa H."/>
            <person name="Matsutani M."/>
            <person name="Matsushita K."/>
        </authorList>
    </citation>
    <scope>NUCLEOTIDE SEQUENCE [LARGE SCALE GENOMIC DNA]</scope>
    <source>
        <strain evidence="12 13">NBRC 106555</strain>
    </source>
</reference>
<evidence type="ECO:0000313" key="12">
    <source>
        <dbReference type="EMBL" id="GBR51389.1"/>
    </source>
</evidence>
<dbReference type="PROSITE" id="PS52016">
    <property type="entry name" value="TONB_DEPENDENT_REC_3"/>
    <property type="match status" value="1"/>
</dbReference>
<keyword evidence="2 8" id="KW-0813">Transport</keyword>
<dbReference type="InterPro" id="IPR036942">
    <property type="entry name" value="Beta-barrel_TonB_sf"/>
</dbReference>
<comment type="subcellular location">
    <subcellularLocation>
        <location evidence="1 8">Cell outer membrane</location>
        <topology evidence="1 8">Multi-pass membrane protein</topology>
    </subcellularLocation>
</comment>
<proteinExistence type="inferred from homology"/>
<dbReference type="InterPro" id="IPR012910">
    <property type="entry name" value="Plug_dom"/>
</dbReference>
<evidence type="ECO:0000256" key="6">
    <source>
        <dbReference type="ARBA" id="ARBA00023136"/>
    </source>
</evidence>
<organism evidence="12 13">
    <name type="scientific">Neokomagataea thailandica NBRC 106555</name>
    <dbReference type="NCBI Taxonomy" id="1223520"/>
    <lineage>
        <taxon>Bacteria</taxon>
        <taxon>Pseudomonadati</taxon>
        <taxon>Pseudomonadota</taxon>
        <taxon>Alphaproteobacteria</taxon>
        <taxon>Acetobacterales</taxon>
        <taxon>Acetobacteraceae</taxon>
        <taxon>Neokomagataea</taxon>
    </lineage>
</organism>
<dbReference type="InterPro" id="IPR039426">
    <property type="entry name" value="TonB-dep_rcpt-like"/>
</dbReference>
<dbReference type="Gene3D" id="2.170.130.10">
    <property type="entry name" value="TonB-dependent receptor, plug domain"/>
    <property type="match status" value="1"/>
</dbReference>
<evidence type="ECO:0000256" key="3">
    <source>
        <dbReference type="ARBA" id="ARBA00022452"/>
    </source>
</evidence>
<dbReference type="PANTHER" id="PTHR47234">
    <property type="match status" value="1"/>
</dbReference>
<dbReference type="Proteomes" id="UP001062632">
    <property type="component" value="Unassembled WGS sequence"/>
</dbReference>
<keyword evidence="7 8" id="KW-0998">Cell outer membrane</keyword>
<dbReference type="Pfam" id="PF07715">
    <property type="entry name" value="Plug"/>
    <property type="match status" value="1"/>
</dbReference>
<dbReference type="Pfam" id="PF00593">
    <property type="entry name" value="TonB_dep_Rec_b-barrel"/>
    <property type="match status" value="1"/>
</dbReference>
<evidence type="ECO:0000259" key="11">
    <source>
        <dbReference type="Pfam" id="PF07715"/>
    </source>
</evidence>
<dbReference type="InterPro" id="IPR037066">
    <property type="entry name" value="Plug_dom_sf"/>
</dbReference>
<evidence type="ECO:0000256" key="9">
    <source>
        <dbReference type="RuleBase" id="RU003357"/>
    </source>
</evidence>
<keyword evidence="5 9" id="KW-0798">TonB box</keyword>
<keyword evidence="6 8" id="KW-0472">Membrane</keyword>
<evidence type="ECO:0000256" key="8">
    <source>
        <dbReference type="PROSITE-ProRule" id="PRU01360"/>
    </source>
</evidence>
<sequence>MAVPAFVDHSVENVIVTGSALSTARNTSANPVQIVTAKQIQNTGASTLSEFFQRLPSVGSSGTYNTQTNGTGGASCLDLRNLGQNRVLVLIDGKRTTLNGDSNCVDLNAIPLQQVASVEILKDGGSELYGADAVSGVVNIKLRHDLNDANITIKGSITGYGDNPVGQISGYKGWNFDHGKGNLTLFGSYMTQGGIMQRNRAWAATPQSNNPASASSVRYGSSITPSGFLIGNTSGNQYSIANGQSTTYDGKRYNFGQEQSLVNALQDSNLTADTHYELNKHFDFYGNAQYGHKTSSTFMAAQPIASVPTSIYVPANYPGNLTGEDATLYRRLTEYGNRRTTTALDTFTGKLGVQGEIVHQWMYDLSYTYGKSQDTIQTRGVGNYLNTMREFGLVPSNLSDLSDPNTTYSYNPNSCAGYTGCVQSSALEPLSKEAAAYGNYTSRAHTTYQLRDLNLRIHNNHVVQMPWANGGDLGIALGMEHRGEQLTQTPDPMVQEGNTFGNPVAPTGGGFNVSEGYAQAHVQLLKNAMLAHDLSIDVQGRYSSYNTFGNAKNWKAGINWAPTQDIRFRGTIGTSFRQPNVYESYGGQAISFNAATDPCAQASSYGALANAVTANCAARGINTATFQQAGSGQIPTITGGNSKLHPETGRTYTFGAVLTPHWIPGLSTSAEFWHYTVNGMIGSLGTQYIVDSCYTGTDTAQCSNVVRSSNGQIATVSAVDQNIGTMIESGIDWDTNYRFRVSPHDTLIVDNNFQRLLTYKQQQTPGGQYYDFLGSIFYQGGSGQPITRDYATLTWQHGHFAVNYMMQYTSGMRWNNGTNDIVANGNARISTPAMVQNDISFDYSWNKWAFTGGIQNINNKKPPFLVDAATNTNTAQYGGFMYGRTFFLQAGLNF</sequence>
<dbReference type="SUPFAM" id="SSF56935">
    <property type="entry name" value="Porins"/>
    <property type="match status" value="1"/>
</dbReference>
<comment type="caution">
    <text evidence="12">The sequence shown here is derived from an EMBL/GenBank/DDBJ whole genome shotgun (WGS) entry which is preliminary data.</text>
</comment>
<gene>
    <name evidence="12" type="ORF">AA106555_0528</name>
</gene>
<dbReference type="PANTHER" id="PTHR47234:SF2">
    <property type="entry name" value="TONB-DEPENDENT RECEPTOR"/>
    <property type="match status" value="1"/>
</dbReference>
<accession>A0ABQ0QND9</accession>
<evidence type="ECO:0000256" key="4">
    <source>
        <dbReference type="ARBA" id="ARBA00022692"/>
    </source>
</evidence>
<evidence type="ECO:0000256" key="2">
    <source>
        <dbReference type="ARBA" id="ARBA00022448"/>
    </source>
</evidence>
<protein>
    <submittedName>
        <fullName evidence="12">TonB-dependent receptor protein</fullName>
    </submittedName>
</protein>
<feature type="domain" description="TonB-dependent receptor plug" evidence="11">
    <location>
        <begin position="27"/>
        <end position="137"/>
    </location>
</feature>
<dbReference type="Gene3D" id="2.40.170.20">
    <property type="entry name" value="TonB-dependent receptor, beta-barrel domain"/>
    <property type="match status" value="1"/>
</dbReference>
<keyword evidence="3 8" id="KW-1134">Transmembrane beta strand</keyword>
<evidence type="ECO:0000256" key="1">
    <source>
        <dbReference type="ARBA" id="ARBA00004571"/>
    </source>
</evidence>
<evidence type="ECO:0000259" key="10">
    <source>
        <dbReference type="Pfam" id="PF00593"/>
    </source>
</evidence>
<comment type="similarity">
    <text evidence="8 9">Belongs to the TonB-dependent receptor family.</text>
</comment>
<feature type="domain" description="TonB-dependent receptor-like beta-barrel" evidence="10">
    <location>
        <begin position="342"/>
        <end position="857"/>
    </location>
</feature>
<dbReference type="InterPro" id="IPR000531">
    <property type="entry name" value="Beta-barrel_TonB"/>
</dbReference>
<name>A0ABQ0QND9_9PROT</name>
<evidence type="ECO:0000313" key="13">
    <source>
        <dbReference type="Proteomes" id="UP001062632"/>
    </source>
</evidence>
<keyword evidence="4 8" id="KW-0812">Transmembrane</keyword>